<accession>J1GYY8</accession>
<dbReference type="EMBL" id="AKFS01000266">
    <property type="protein sequence ID" value="EJF38123.1"/>
    <property type="molecule type" value="Genomic_DNA"/>
</dbReference>
<dbReference type="NCBIfam" id="NF033745">
    <property type="entry name" value="class_C_sortase"/>
    <property type="match status" value="1"/>
</dbReference>
<dbReference type="InterPro" id="IPR042002">
    <property type="entry name" value="Sortase_C"/>
</dbReference>
<feature type="compositionally biased region" description="Low complexity" evidence="3">
    <location>
        <begin position="26"/>
        <end position="43"/>
    </location>
</feature>
<reference evidence="5 6" key="1">
    <citation type="submission" date="2012-05" db="EMBL/GenBank/DDBJ databases">
        <authorList>
            <person name="Harkins D.M."/>
            <person name="Madupu R."/>
            <person name="Durkin A.S."/>
            <person name="Torralba M."/>
            <person name="Methe B."/>
            <person name="Sutton G.G."/>
            <person name="Nelson K.E."/>
        </authorList>
    </citation>
    <scope>NUCLEOTIDE SEQUENCE [LARGE SCALE GENOMIC DNA]</scope>
    <source>
        <strain evidence="5 6">F0490</strain>
    </source>
</reference>
<dbReference type="PATRIC" id="fig|1125717.3.peg.1644"/>
<evidence type="ECO:0000313" key="5">
    <source>
        <dbReference type="EMBL" id="EJF38123.1"/>
    </source>
</evidence>
<feature type="transmembrane region" description="Helical" evidence="4">
    <location>
        <begin position="60"/>
        <end position="80"/>
    </location>
</feature>
<dbReference type="NCBIfam" id="TIGR01076">
    <property type="entry name" value="sortase_fam"/>
    <property type="match status" value="1"/>
</dbReference>
<dbReference type="InterPro" id="IPR023365">
    <property type="entry name" value="Sortase_dom-sf"/>
</dbReference>
<feature type="transmembrane region" description="Helical" evidence="4">
    <location>
        <begin position="307"/>
        <end position="326"/>
    </location>
</feature>
<dbReference type="Pfam" id="PF04203">
    <property type="entry name" value="Sortase"/>
    <property type="match status" value="1"/>
</dbReference>
<dbReference type="Proteomes" id="UP000004578">
    <property type="component" value="Unassembled WGS sequence"/>
</dbReference>
<keyword evidence="6" id="KW-1185">Reference proteome</keyword>
<organism evidence="5 6">
    <name type="scientific">Schaalia georgiae F0490</name>
    <dbReference type="NCBI Taxonomy" id="1125717"/>
    <lineage>
        <taxon>Bacteria</taxon>
        <taxon>Bacillati</taxon>
        <taxon>Actinomycetota</taxon>
        <taxon>Actinomycetes</taxon>
        <taxon>Actinomycetales</taxon>
        <taxon>Actinomycetaceae</taxon>
        <taxon>Schaalia</taxon>
    </lineage>
</organism>
<dbReference type="SUPFAM" id="SSF63817">
    <property type="entry name" value="Sortase"/>
    <property type="match status" value="1"/>
</dbReference>
<dbReference type="Gene3D" id="2.40.260.10">
    <property type="entry name" value="Sortase"/>
    <property type="match status" value="1"/>
</dbReference>
<feature type="active site" description="Proton donor/acceptor" evidence="2">
    <location>
        <position position="208"/>
    </location>
</feature>
<feature type="active site" description="Acyl-thioester intermediate" evidence="2">
    <location>
        <position position="270"/>
    </location>
</feature>
<keyword evidence="4" id="KW-0472">Membrane</keyword>
<keyword evidence="4" id="KW-0812">Transmembrane</keyword>
<comment type="caution">
    <text evidence="5">The sequence shown here is derived from an EMBL/GenBank/DDBJ whole genome shotgun (WGS) entry which is preliminary data.</text>
</comment>
<feature type="compositionally biased region" description="Low complexity" evidence="3">
    <location>
        <begin position="7"/>
        <end position="16"/>
    </location>
</feature>
<evidence type="ECO:0000256" key="4">
    <source>
        <dbReference type="SAM" id="Phobius"/>
    </source>
</evidence>
<dbReference type="EC" id="3.4.22.-" evidence="5"/>
<evidence type="ECO:0000256" key="3">
    <source>
        <dbReference type="SAM" id="MobiDB-lite"/>
    </source>
</evidence>
<sequence length="341" mass="35853">MTRIPLPHSASAAHDAPAPPPPPPASGSASPSAPAEGGASAPAESRDPAPRGRRWRFSPLSLVPSLLGLAGLLLFLYPSISAWVAQYNQSQVIAQYEGSVGRADPSADEQLALAHRYNDALSAGAVLEANTNVPTGDGTSGDHSLDYNSILTADGTGLMARLKVPAADIDLPIYHGTSDDTLLKGLGHLEGTSLPVGGQGQRTVITGHRGLAEARMFTDLDKVELGDTFTFEVFGEVLTYSVIDKKVVEPEETEALRADPGRDLATLVTCTPLGINTHRILITGERVYPTPQRDVDAAGAVPEIPGFPWWAVGLLGGVSLIGVYIWRSGCPSRSENRANAE</sequence>
<keyword evidence="4" id="KW-1133">Transmembrane helix</keyword>
<keyword evidence="1 5" id="KW-0378">Hydrolase</keyword>
<dbReference type="AlphaFoldDB" id="J1GYY8"/>
<protein>
    <submittedName>
        <fullName evidence="5">Sortase</fullName>
        <ecNumber evidence="5">3.4.22.-</ecNumber>
    </submittedName>
</protein>
<dbReference type="RefSeq" id="WP_005871874.1">
    <property type="nucleotide sequence ID" value="NZ_AKFS01000266.1"/>
</dbReference>
<dbReference type="GO" id="GO:0016787">
    <property type="term" value="F:hydrolase activity"/>
    <property type="evidence" value="ECO:0007669"/>
    <property type="project" value="UniProtKB-KW"/>
</dbReference>
<dbReference type="OrthoDB" id="5242161at2"/>
<evidence type="ECO:0000256" key="1">
    <source>
        <dbReference type="ARBA" id="ARBA00022801"/>
    </source>
</evidence>
<proteinExistence type="predicted"/>
<gene>
    <name evidence="5" type="ORF">HMPREF1317_1458</name>
</gene>
<name>J1GYY8_9ACTO</name>
<dbReference type="CDD" id="cd05827">
    <property type="entry name" value="Sortase_C"/>
    <property type="match status" value="1"/>
</dbReference>
<dbReference type="InterPro" id="IPR005754">
    <property type="entry name" value="Sortase"/>
</dbReference>
<feature type="region of interest" description="Disordered" evidence="3">
    <location>
        <begin position="1"/>
        <end position="52"/>
    </location>
</feature>
<evidence type="ECO:0000256" key="2">
    <source>
        <dbReference type="PIRSR" id="PIRSR605754-1"/>
    </source>
</evidence>
<evidence type="ECO:0000313" key="6">
    <source>
        <dbReference type="Proteomes" id="UP000004578"/>
    </source>
</evidence>